<keyword evidence="2" id="KW-1185">Reference proteome</keyword>
<dbReference type="OrthoDB" id="10251048at2759"/>
<dbReference type="InParanoid" id="A0A152A4N0"/>
<proteinExistence type="predicted"/>
<dbReference type="Gene3D" id="3.40.50.1000">
    <property type="entry name" value="HAD superfamily/HAD-like"/>
    <property type="match status" value="2"/>
</dbReference>
<accession>A0A152A4N0</accession>
<dbReference type="AlphaFoldDB" id="A0A152A4N0"/>
<dbReference type="GO" id="GO:0046474">
    <property type="term" value="P:glycerophospholipid biosynthetic process"/>
    <property type="evidence" value="ECO:0007669"/>
    <property type="project" value="TreeGrafter"/>
</dbReference>
<dbReference type="OMA" id="HDKRMLV"/>
<dbReference type="Proteomes" id="UP000076078">
    <property type="component" value="Unassembled WGS sequence"/>
</dbReference>
<organism evidence="1 2">
    <name type="scientific">Tieghemostelium lacteum</name>
    <name type="common">Slime mold</name>
    <name type="synonym">Dictyostelium lacteum</name>
    <dbReference type="NCBI Taxonomy" id="361077"/>
    <lineage>
        <taxon>Eukaryota</taxon>
        <taxon>Amoebozoa</taxon>
        <taxon>Evosea</taxon>
        <taxon>Eumycetozoa</taxon>
        <taxon>Dictyostelia</taxon>
        <taxon>Dictyosteliales</taxon>
        <taxon>Raperosteliaceae</taxon>
        <taxon>Tieghemostelium</taxon>
    </lineage>
</organism>
<dbReference type="EMBL" id="LODT01000011">
    <property type="protein sequence ID" value="KYR01189.1"/>
    <property type="molecule type" value="Genomic_DNA"/>
</dbReference>
<dbReference type="FunCoup" id="A0A152A4N0">
    <property type="interactions" value="350"/>
</dbReference>
<evidence type="ECO:0000313" key="1">
    <source>
        <dbReference type="EMBL" id="KYR01189.1"/>
    </source>
</evidence>
<dbReference type="InterPro" id="IPR050324">
    <property type="entry name" value="CDP-alcohol_PTase-I"/>
</dbReference>
<dbReference type="InterPro" id="IPR023214">
    <property type="entry name" value="HAD_sf"/>
</dbReference>
<dbReference type="NCBIfam" id="TIGR01460">
    <property type="entry name" value="HAD-SF-IIA"/>
    <property type="match status" value="1"/>
</dbReference>
<dbReference type="InterPro" id="IPR006357">
    <property type="entry name" value="HAD-SF_hydro_IIA"/>
</dbReference>
<dbReference type="GO" id="GO:0005739">
    <property type="term" value="C:mitochondrion"/>
    <property type="evidence" value="ECO:0007669"/>
    <property type="project" value="TreeGrafter"/>
</dbReference>
<dbReference type="PANTHER" id="PTHR14269">
    <property type="entry name" value="CDP-DIACYLGLYCEROL--GLYCEROL-3-PHOSPHATE 3-PHOSPHATIDYLTRANSFERASE-RELATED"/>
    <property type="match status" value="1"/>
</dbReference>
<reference evidence="1 2" key="1">
    <citation type="submission" date="2015-12" db="EMBL/GenBank/DDBJ databases">
        <title>Dictyostelia acquired genes for synthesis and detection of signals that induce cell-type specialization by lateral gene transfer from prokaryotes.</title>
        <authorList>
            <person name="Gloeckner G."/>
            <person name="Schaap P."/>
        </authorList>
    </citation>
    <scope>NUCLEOTIDE SEQUENCE [LARGE SCALE GENOMIC DNA]</scope>
    <source>
        <strain evidence="1 2">TK</strain>
    </source>
</reference>
<dbReference type="SUPFAM" id="SSF56784">
    <property type="entry name" value="HAD-like"/>
    <property type="match status" value="1"/>
</dbReference>
<dbReference type="Pfam" id="PF13242">
    <property type="entry name" value="Hydrolase_like"/>
    <property type="match status" value="1"/>
</dbReference>
<sequence>MEFGIVFDIDGVLMKDGQIISTAKKALNLLIDSNGKAKVPYVFVTNNGGFSEKEKAKKISKVLDFNVEEERVMVAHTPIKPLSEKYKDSDVLLISKSHETSVKLAECYGFKNYTTFQDYIATRPFLYPGKYSTFWTTGIKSDYKLKEEKSNPLPYAGIILFEEPSDWGECIQVVIDVLQSTDGLISMSSFKKTTKQCIDLHFANPDFTYAGEFSLPRFTMGALVECIKNLYQLQTGQILKYQVYGKPHAITYHYAKEMLKHQQEKLFGTVSLPKRIYAIGDNPYSDIRGANQLESEGWISILVKTGCFQGENNHSEFPAKHVCNDVLDAINLILNLEHLK</sequence>
<dbReference type="STRING" id="361077.A0A152A4N0"/>
<dbReference type="PANTHER" id="PTHR14269:SF4">
    <property type="entry name" value="CAT EYE SYNDROME CRITICAL REGION PROTEIN 5"/>
    <property type="match status" value="1"/>
</dbReference>
<gene>
    <name evidence="1" type="ORF">DLAC_02306</name>
</gene>
<dbReference type="InterPro" id="IPR006353">
    <property type="entry name" value="HAD-SF_hydro_IIA_CECR5"/>
</dbReference>
<dbReference type="Pfam" id="PF13344">
    <property type="entry name" value="Hydrolase_6"/>
    <property type="match status" value="1"/>
</dbReference>
<comment type="caution">
    <text evidence="1">The sequence shown here is derived from an EMBL/GenBank/DDBJ whole genome shotgun (WGS) entry which is preliminary data.</text>
</comment>
<name>A0A152A4N0_TIELA</name>
<evidence type="ECO:0000313" key="2">
    <source>
        <dbReference type="Proteomes" id="UP000076078"/>
    </source>
</evidence>
<protein>
    <submittedName>
        <fullName evidence="1">Uncharacterized protein</fullName>
    </submittedName>
</protein>
<dbReference type="NCBIfam" id="TIGR01456">
    <property type="entry name" value="CECR5"/>
    <property type="match status" value="1"/>
</dbReference>
<dbReference type="InterPro" id="IPR036412">
    <property type="entry name" value="HAD-like_sf"/>
</dbReference>